<keyword evidence="2" id="KW-1185">Reference proteome</keyword>
<organism evidence="1 2">
    <name type="scientific">Argiope bruennichi</name>
    <name type="common">Wasp spider</name>
    <name type="synonym">Aranea bruennichi</name>
    <dbReference type="NCBI Taxonomy" id="94029"/>
    <lineage>
        <taxon>Eukaryota</taxon>
        <taxon>Metazoa</taxon>
        <taxon>Ecdysozoa</taxon>
        <taxon>Arthropoda</taxon>
        <taxon>Chelicerata</taxon>
        <taxon>Arachnida</taxon>
        <taxon>Araneae</taxon>
        <taxon>Araneomorphae</taxon>
        <taxon>Entelegynae</taxon>
        <taxon>Araneoidea</taxon>
        <taxon>Araneidae</taxon>
        <taxon>Argiope</taxon>
    </lineage>
</organism>
<accession>A0A8T0EJC3</accession>
<reference evidence="1" key="1">
    <citation type="journal article" date="2020" name="bioRxiv">
        <title>Chromosome-level reference genome of the European wasp spider Argiope bruennichi: a resource for studies on range expansion and evolutionary adaptation.</title>
        <authorList>
            <person name="Sheffer M.M."/>
            <person name="Hoppe A."/>
            <person name="Krehenwinkel H."/>
            <person name="Uhl G."/>
            <person name="Kuss A.W."/>
            <person name="Jensen L."/>
            <person name="Jensen C."/>
            <person name="Gillespie R.G."/>
            <person name="Hoff K.J."/>
            <person name="Prost S."/>
        </authorList>
    </citation>
    <scope>NUCLEOTIDE SEQUENCE</scope>
</reference>
<dbReference type="PANTHER" id="PTHR38681">
    <property type="entry name" value="RETROVIRUS-RELATED POL POLYPROTEIN FROM TRANSPOSON 412-LIKE PROTEIN-RELATED"/>
    <property type="match status" value="1"/>
</dbReference>
<name>A0A8T0EJC3_ARGBR</name>
<dbReference type="EMBL" id="JABXBU010002227">
    <property type="protein sequence ID" value="KAF8773574.1"/>
    <property type="molecule type" value="Genomic_DNA"/>
</dbReference>
<dbReference type="Proteomes" id="UP000807504">
    <property type="component" value="Unassembled WGS sequence"/>
</dbReference>
<evidence type="ECO:0000313" key="2">
    <source>
        <dbReference type="Proteomes" id="UP000807504"/>
    </source>
</evidence>
<sequence>MPSSDQFPASSHNLENVLIHKDLPNSSHVFVLVRTTEFAVAYNRHIKAPYKVLSKSDKLFKLLMNGKSSFINVDRLKPAFLLASEHEPPTAVGRSKNQYNNTRFGRKVRFRIDPKINST</sequence>
<evidence type="ECO:0000313" key="1">
    <source>
        <dbReference type="EMBL" id="KAF8773574.1"/>
    </source>
</evidence>
<proteinExistence type="predicted"/>
<comment type="caution">
    <text evidence="1">The sequence shown here is derived from an EMBL/GenBank/DDBJ whole genome shotgun (WGS) entry which is preliminary data.</text>
</comment>
<reference evidence="1" key="2">
    <citation type="submission" date="2020-06" db="EMBL/GenBank/DDBJ databases">
        <authorList>
            <person name="Sheffer M."/>
        </authorList>
    </citation>
    <scope>NUCLEOTIDE SEQUENCE</scope>
</reference>
<protein>
    <submittedName>
        <fullName evidence="1">Uncharacterized protein</fullName>
    </submittedName>
</protein>
<dbReference type="AlphaFoldDB" id="A0A8T0EJC3"/>
<dbReference type="PANTHER" id="PTHR38681:SF1">
    <property type="entry name" value="RETROVIRUS-RELATED POL POLYPROTEIN FROM TRANSPOSON 412-LIKE PROTEIN"/>
    <property type="match status" value="1"/>
</dbReference>
<gene>
    <name evidence="1" type="ORF">HNY73_016225</name>
</gene>